<dbReference type="EMBL" id="SMSJ01000001">
    <property type="protein sequence ID" value="TDH64547.1"/>
    <property type="molecule type" value="Genomic_DNA"/>
</dbReference>
<proteinExistence type="predicted"/>
<sequence length="146" mass="15369">MRALLLALLLVLGPAAGQAAELCAGLPARQLAPREVKPEPLTDQGWLSRVGELERQVLGPEANPAQLLFLGDPPVQGWAPLIFEHFYGDRGALNLGAGGDTTQSLLWRLARLPLGATLRPRLAVLLVGTNNTAAGSRPENTALGIA</sequence>
<evidence type="ECO:0000256" key="1">
    <source>
        <dbReference type="SAM" id="SignalP"/>
    </source>
</evidence>
<gene>
    <name evidence="2" type="ORF">E2C06_00970</name>
</gene>
<dbReference type="Proteomes" id="UP000295096">
    <property type="component" value="Unassembled WGS sequence"/>
</dbReference>
<name>A0A4R5QPH9_9PROT</name>
<feature type="signal peptide" evidence="1">
    <location>
        <begin position="1"/>
        <end position="19"/>
    </location>
</feature>
<dbReference type="OrthoDB" id="9794725at2"/>
<reference evidence="2 3" key="1">
    <citation type="journal article" date="2016" name="J. Microbiol.">
        <title>Dankookia rubra gen. nov., sp. nov., an alphaproteobacterium isolated from sediment of a shallow stream.</title>
        <authorList>
            <person name="Kim W.H."/>
            <person name="Kim D.H."/>
            <person name="Kang K."/>
            <person name="Ahn T.Y."/>
        </authorList>
    </citation>
    <scope>NUCLEOTIDE SEQUENCE [LARGE SCALE GENOMIC DNA]</scope>
    <source>
        <strain evidence="2 3">JCM30602</strain>
    </source>
</reference>
<dbReference type="InterPro" id="IPR036514">
    <property type="entry name" value="SGNH_hydro_sf"/>
</dbReference>
<evidence type="ECO:0008006" key="4">
    <source>
        <dbReference type="Google" id="ProtNLM"/>
    </source>
</evidence>
<dbReference type="SUPFAM" id="SSF52266">
    <property type="entry name" value="SGNH hydrolase"/>
    <property type="match status" value="1"/>
</dbReference>
<evidence type="ECO:0000313" key="3">
    <source>
        <dbReference type="Proteomes" id="UP000295096"/>
    </source>
</evidence>
<feature type="chain" id="PRO_5020241076" description="SGNH hydrolase-type esterase domain-containing protein" evidence="1">
    <location>
        <begin position="20"/>
        <end position="146"/>
    </location>
</feature>
<comment type="caution">
    <text evidence="2">The sequence shown here is derived from an EMBL/GenBank/DDBJ whole genome shotgun (WGS) entry which is preliminary data.</text>
</comment>
<keyword evidence="3" id="KW-1185">Reference proteome</keyword>
<keyword evidence="1" id="KW-0732">Signal</keyword>
<organism evidence="2 3">
    <name type="scientific">Dankookia rubra</name>
    <dbReference type="NCBI Taxonomy" id="1442381"/>
    <lineage>
        <taxon>Bacteria</taxon>
        <taxon>Pseudomonadati</taxon>
        <taxon>Pseudomonadota</taxon>
        <taxon>Alphaproteobacteria</taxon>
        <taxon>Acetobacterales</taxon>
        <taxon>Roseomonadaceae</taxon>
        <taxon>Dankookia</taxon>
    </lineage>
</organism>
<dbReference type="GO" id="GO:0016788">
    <property type="term" value="F:hydrolase activity, acting on ester bonds"/>
    <property type="evidence" value="ECO:0007669"/>
    <property type="project" value="UniProtKB-ARBA"/>
</dbReference>
<accession>A0A4R5QPH9</accession>
<dbReference type="RefSeq" id="WP_133286703.1">
    <property type="nucleotide sequence ID" value="NZ_SMSJ01000001.1"/>
</dbReference>
<dbReference type="AlphaFoldDB" id="A0A4R5QPH9"/>
<dbReference type="Gene3D" id="3.40.50.1110">
    <property type="entry name" value="SGNH hydrolase"/>
    <property type="match status" value="1"/>
</dbReference>
<evidence type="ECO:0000313" key="2">
    <source>
        <dbReference type="EMBL" id="TDH64547.1"/>
    </source>
</evidence>
<protein>
    <recommendedName>
        <fullName evidence="4">SGNH hydrolase-type esterase domain-containing protein</fullName>
    </recommendedName>
</protein>